<organism evidence="2 3">
    <name type="scientific">Allosaccharopolyspora coralli</name>
    <dbReference type="NCBI Taxonomy" id="2665642"/>
    <lineage>
        <taxon>Bacteria</taxon>
        <taxon>Bacillati</taxon>
        <taxon>Actinomycetota</taxon>
        <taxon>Actinomycetes</taxon>
        <taxon>Pseudonocardiales</taxon>
        <taxon>Pseudonocardiaceae</taxon>
        <taxon>Allosaccharopolyspora</taxon>
    </lineage>
</organism>
<evidence type="ECO:0000313" key="2">
    <source>
        <dbReference type="EMBL" id="QGK70737.1"/>
    </source>
</evidence>
<proteinExistence type="predicted"/>
<feature type="transmembrane region" description="Helical" evidence="1">
    <location>
        <begin position="488"/>
        <end position="513"/>
    </location>
</feature>
<dbReference type="GO" id="GO:1902604">
    <property type="term" value="P:p-aminobenzoyl-glutamate transmembrane transport"/>
    <property type="evidence" value="ECO:0007669"/>
    <property type="project" value="InterPro"/>
</dbReference>
<evidence type="ECO:0000256" key="1">
    <source>
        <dbReference type="SAM" id="Phobius"/>
    </source>
</evidence>
<keyword evidence="1" id="KW-0812">Transmembrane</keyword>
<feature type="transmembrane region" description="Helical" evidence="1">
    <location>
        <begin position="166"/>
        <end position="193"/>
    </location>
</feature>
<dbReference type="AlphaFoldDB" id="A0A5Q3QIR6"/>
<feature type="transmembrane region" description="Helical" evidence="1">
    <location>
        <begin position="426"/>
        <end position="451"/>
    </location>
</feature>
<keyword evidence="1" id="KW-1133">Transmembrane helix</keyword>
<dbReference type="GO" id="GO:0015558">
    <property type="term" value="F:secondary active p-aminobenzoyl-glutamate transmembrane transporter activity"/>
    <property type="evidence" value="ECO:0007669"/>
    <property type="project" value="InterPro"/>
</dbReference>
<feature type="transmembrane region" description="Helical" evidence="1">
    <location>
        <begin position="122"/>
        <end position="154"/>
    </location>
</feature>
<dbReference type="PANTHER" id="PTHR30282">
    <property type="entry name" value="P-AMINOBENZOYL GLUTAMATE TRANSPORTER"/>
    <property type="match status" value="1"/>
</dbReference>
<evidence type="ECO:0000313" key="3">
    <source>
        <dbReference type="Proteomes" id="UP000371041"/>
    </source>
</evidence>
<protein>
    <submittedName>
        <fullName evidence="2">AbgT family transporter</fullName>
    </submittedName>
</protein>
<dbReference type="PANTHER" id="PTHR30282:SF0">
    <property type="entry name" value="P-AMINOBENZOYL-GLUTAMATE TRANSPORT PROTEIN"/>
    <property type="match status" value="1"/>
</dbReference>
<dbReference type="InterPro" id="IPR004697">
    <property type="entry name" value="AbgT"/>
</dbReference>
<keyword evidence="3" id="KW-1185">Reference proteome</keyword>
<dbReference type="KEGG" id="sace:GIY23_15525"/>
<sequence>MNAETQRSRVDRLLDRIERIGNKLPEPFILFAILLGLLAVVSTVMAMLGVTAQVPGQAEPVVIRGAFTPEGVEFLFTTLADNFVEFPPLKNVVTILLAVGLAERTGLLTAFIRWAFGSAPPWLLPYAVGVIGVSANVMSDAAFVVIPPLAALVFSAAGRHPVAGLLGGFAAVGAGYSTSVIVTSLDALFAGITSGIAESMPDPGTPVNPASNLYFNAVSAVLLGVLAGVIIARVVEPAMERAGVSRVEVDDEETDAGEAGKSRQGEVTTVELTRVERRGLVLAGLTVLLATAGVLALALIPGSPLQNDTGGFLPESPLLDSIVTLAFLLFFLPALVYGIVVGAIRRSADIPALMARAIRDLAGFLVLAFILGQFIALFDWSRIGTWVAVVGADGLQAIGLTGFPAIVAFMLLASLLNLFIISGSSLWTLMAGVFVPLFLLLGFEPGFIQAAFRVGDAATQVMTPLNPYMIVLLTFVRRYEPHAGIGTVMARMVPFVVPFWLTWAAVLAVFYFAGVPIGPGMDARLP</sequence>
<feature type="transmembrane region" description="Helical" evidence="1">
    <location>
        <begin position="398"/>
        <end position="419"/>
    </location>
</feature>
<dbReference type="EMBL" id="CP045929">
    <property type="protein sequence ID" value="QGK70737.1"/>
    <property type="molecule type" value="Genomic_DNA"/>
</dbReference>
<name>A0A5Q3QIR6_9PSEU</name>
<dbReference type="Proteomes" id="UP000371041">
    <property type="component" value="Chromosome"/>
</dbReference>
<dbReference type="Pfam" id="PF03806">
    <property type="entry name" value="ABG_transport"/>
    <property type="match status" value="1"/>
</dbReference>
<dbReference type="RefSeq" id="WP_154077318.1">
    <property type="nucleotide sequence ID" value="NZ_CP045929.1"/>
</dbReference>
<feature type="transmembrane region" description="Helical" evidence="1">
    <location>
        <begin position="457"/>
        <end position="476"/>
    </location>
</feature>
<feature type="transmembrane region" description="Helical" evidence="1">
    <location>
        <begin position="322"/>
        <end position="345"/>
    </location>
</feature>
<gene>
    <name evidence="2" type="ORF">GIY23_15525</name>
</gene>
<feature type="transmembrane region" description="Helical" evidence="1">
    <location>
        <begin position="280"/>
        <end position="302"/>
    </location>
</feature>
<feature type="transmembrane region" description="Helical" evidence="1">
    <location>
        <begin position="357"/>
        <end position="378"/>
    </location>
</feature>
<accession>A0A5Q3QIR6</accession>
<feature type="transmembrane region" description="Helical" evidence="1">
    <location>
        <begin position="28"/>
        <end position="50"/>
    </location>
</feature>
<keyword evidence="1" id="KW-0472">Membrane</keyword>
<reference evidence="3" key="1">
    <citation type="submission" date="2019-11" db="EMBL/GenBank/DDBJ databases">
        <title>The complete genome sequence of Saccharopolyspora sp. E2A.</title>
        <authorList>
            <person name="Zhang G."/>
        </authorList>
    </citation>
    <scope>NUCLEOTIDE SEQUENCE [LARGE SCALE GENOMIC DNA]</scope>
    <source>
        <strain evidence="3">E2A</strain>
    </source>
</reference>
<feature type="transmembrane region" description="Helical" evidence="1">
    <location>
        <begin position="213"/>
        <end position="235"/>
    </location>
</feature>